<dbReference type="PANTHER" id="PTHR18929:SF240">
    <property type="entry name" value="PROTEIN DISULFIDE-ISOMERASE"/>
    <property type="match status" value="1"/>
</dbReference>
<evidence type="ECO:0000259" key="3">
    <source>
        <dbReference type="PROSITE" id="PS51352"/>
    </source>
</evidence>
<dbReference type="PROSITE" id="PS00194">
    <property type="entry name" value="THIOREDOXIN_1"/>
    <property type="match status" value="1"/>
</dbReference>
<dbReference type="GO" id="GO:0034976">
    <property type="term" value="P:response to endoplasmic reticulum stress"/>
    <property type="evidence" value="ECO:0007669"/>
    <property type="project" value="TreeGrafter"/>
</dbReference>
<dbReference type="PANTHER" id="PTHR18929">
    <property type="entry name" value="PROTEIN DISULFIDE ISOMERASE"/>
    <property type="match status" value="1"/>
</dbReference>
<dbReference type="Gene3D" id="3.40.30.10">
    <property type="entry name" value="Glutaredoxin"/>
    <property type="match status" value="1"/>
</dbReference>
<keyword evidence="2" id="KW-0812">Transmembrane</keyword>
<dbReference type="GO" id="GO:0003756">
    <property type="term" value="F:protein disulfide isomerase activity"/>
    <property type="evidence" value="ECO:0007669"/>
    <property type="project" value="TreeGrafter"/>
</dbReference>
<keyword evidence="2" id="KW-0472">Membrane</keyword>
<dbReference type="AlphaFoldDB" id="A0A914Y347"/>
<dbReference type="WBParaSite" id="PSU_v2.g13202.t1">
    <property type="protein sequence ID" value="PSU_v2.g13202.t1"/>
    <property type="gene ID" value="PSU_v2.g13202"/>
</dbReference>
<name>A0A914Y347_9BILA</name>
<evidence type="ECO:0000313" key="5">
    <source>
        <dbReference type="WBParaSite" id="PSU_v2.g13202.t1"/>
    </source>
</evidence>
<dbReference type="PROSITE" id="PS51352">
    <property type="entry name" value="THIOREDOXIN_2"/>
    <property type="match status" value="1"/>
</dbReference>
<sequence>MVVTFFITLVVLFVSLSNKSIAVRAAFDILAAVLFINLCWFSIDLVRGVIFKPRLMSKEIPEEWGKNPVKVLVGKNFEKIAYDQSKNVLVEFYAPWCGYCKSLAPTWDKLAEKFKDHENIVIAKMEATTKEPKKLKILKCNISLGSVVSGF</sequence>
<evidence type="ECO:0000256" key="2">
    <source>
        <dbReference type="SAM" id="Phobius"/>
    </source>
</evidence>
<evidence type="ECO:0000313" key="4">
    <source>
        <dbReference type="Proteomes" id="UP000887577"/>
    </source>
</evidence>
<keyword evidence="2" id="KW-1133">Transmembrane helix</keyword>
<protein>
    <submittedName>
        <fullName evidence="5">Thioredoxin domain-containing protein</fullName>
    </submittedName>
</protein>
<reference evidence="5" key="1">
    <citation type="submission" date="2022-11" db="UniProtKB">
        <authorList>
            <consortium name="WormBaseParasite"/>
        </authorList>
    </citation>
    <scope>IDENTIFICATION</scope>
</reference>
<dbReference type="InterPro" id="IPR036249">
    <property type="entry name" value="Thioredoxin-like_sf"/>
</dbReference>
<dbReference type="Proteomes" id="UP000887577">
    <property type="component" value="Unplaced"/>
</dbReference>
<dbReference type="GO" id="GO:0005783">
    <property type="term" value="C:endoplasmic reticulum"/>
    <property type="evidence" value="ECO:0007669"/>
    <property type="project" value="TreeGrafter"/>
</dbReference>
<comment type="similarity">
    <text evidence="1">Belongs to the protein disulfide isomerase family.</text>
</comment>
<dbReference type="InterPro" id="IPR013766">
    <property type="entry name" value="Thioredoxin_domain"/>
</dbReference>
<feature type="domain" description="Thioredoxin" evidence="3">
    <location>
        <begin position="49"/>
        <end position="151"/>
    </location>
</feature>
<organism evidence="4 5">
    <name type="scientific">Panagrolaimus superbus</name>
    <dbReference type="NCBI Taxonomy" id="310955"/>
    <lineage>
        <taxon>Eukaryota</taxon>
        <taxon>Metazoa</taxon>
        <taxon>Ecdysozoa</taxon>
        <taxon>Nematoda</taxon>
        <taxon>Chromadorea</taxon>
        <taxon>Rhabditida</taxon>
        <taxon>Tylenchina</taxon>
        <taxon>Panagrolaimomorpha</taxon>
        <taxon>Panagrolaimoidea</taxon>
        <taxon>Panagrolaimidae</taxon>
        <taxon>Panagrolaimus</taxon>
    </lineage>
</organism>
<evidence type="ECO:0000256" key="1">
    <source>
        <dbReference type="ARBA" id="ARBA00006347"/>
    </source>
</evidence>
<dbReference type="Pfam" id="PF00085">
    <property type="entry name" value="Thioredoxin"/>
    <property type="match status" value="1"/>
</dbReference>
<dbReference type="GO" id="GO:0006457">
    <property type="term" value="P:protein folding"/>
    <property type="evidence" value="ECO:0007669"/>
    <property type="project" value="TreeGrafter"/>
</dbReference>
<dbReference type="SUPFAM" id="SSF52833">
    <property type="entry name" value="Thioredoxin-like"/>
    <property type="match status" value="1"/>
</dbReference>
<keyword evidence="4" id="KW-1185">Reference proteome</keyword>
<feature type="transmembrane region" description="Helical" evidence="2">
    <location>
        <begin position="29"/>
        <end position="50"/>
    </location>
</feature>
<proteinExistence type="inferred from homology"/>
<accession>A0A914Y347</accession>
<dbReference type="InterPro" id="IPR017937">
    <property type="entry name" value="Thioredoxin_CS"/>
</dbReference>